<keyword evidence="1" id="KW-0614">Plasmid</keyword>
<dbReference type="GeneID" id="75095940"/>
<dbReference type="Proteomes" id="UP000250069">
    <property type="component" value="Plasmid pdsyz"/>
</dbReference>
<geneLocation type="plasmid" evidence="2">
    <name>pdsyz</name>
</geneLocation>
<dbReference type="EMBL" id="CP030151">
    <property type="protein sequence ID" value="AWX74634.1"/>
    <property type="molecule type" value="Genomic_DNA"/>
</dbReference>
<dbReference type="RefSeq" id="WP_073982218.1">
    <property type="nucleotide sequence ID" value="NZ_CP026611.1"/>
</dbReference>
<sequence>MADRYEIDIEKKASSYLNSLATALGEGKKRALIELKQADTFVNRLFNRKKVDQLAKMAHRYAAYENDVKSNFNDKLSNYEITVPEDQKNVKEFGKQIETALETYFKEQEEKLTPENSIQAYLDFDRPLSNFTSFLEVKTKDDDKMKQKENGLLLEKKHEIREPIKVEVRLNSKQKSSKRSIGLER</sequence>
<dbReference type="AlphaFoldDB" id="A0ABC8DFJ3"/>
<name>A0ABC8DFJ3_BACVE</name>
<organism evidence="1 2">
    <name type="scientific">Bacillus velezensis</name>
    <dbReference type="NCBI Taxonomy" id="492670"/>
    <lineage>
        <taxon>Bacteria</taxon>
        <taxon>Bacillati</taxon>
        <taxon>Bacillota</taxon>
        <taxon>Bacilli</taxon>
        <taxon>Bacillales</taxon>
        <taxon>Bacillaceae</taxon>
        <taxon>Bacillus</taxon>
        <taxon>Bacillus amyloliquefaciens group</taxon>
    </lineage>
</organism>
<accession>A0ABC8DFJ3</accession>
<gene>
    <name evidence="1" type="ORF">BVDSYZ_21560</name>
</gene>
<protein>
    <submittedName>
        <fullName evidence="1">Uncharacterized protein</fullName>
    </submittedName>
</protein>
<reference evidence="1 2" key="1">
    <citation type="submission" date="2018-06" db="EMBL/GenBank/DDBJ databases">
        <title>Complete Genome Sequence of Bacillus velezensis DSYZ, a Plant Growth-Promoting Rhizobacterium with Antifungal Activity.</title>
        <authorList>
            <person name="Du B."/>
            <person name="Ding Y."/>
            <person name="Liu K."/>
            <person name="Yao L."/>
            <person name="Wang C."/>
            <person name="Li H."/>
            <person name="Liu H."/>
        </authorList>
    </citation>
    <scope>NUCLEOTIDE SEQUENCE [LARGE SCALE GENOMIC DNA]</scope>
    <source>
        <strain evidence="1 2">DSYZ</strain>
        <plasmid evidence="2">pdsyz</plasmid>
    </source>
</reference>
<evidence type="ECO:0000313" key="1">
    <source>
        <dbReference type="EMBL" id="AWX74634.1"/>
    </source>
</evidence>
<proteinExistence type="predicted"/>
<evidence type="ECO:0000313" key="2">
    <source>
        <dbReference type="Proteomes" id="UP000250069"/>
    </source>
</evidence>